<organism evidence="4 5">
    <name type="scientific">Litoreibacter meonggei</name>
    <dbReference type="NCBI Taxonomy" id="1049199"/>
    <lineage>
        <taxon>Bacteria</taxon>
        <taxon>Pseudomonadati</taxon>
        <taxon>Pseudomonadota</taxon>
        <taxon>Alphaproteobacteria</taxon>
        <taxon>Rhodobacterales</taxon>
        <taxon>Roseobacteraceae</taxon>
        <taxon>Litoreibacter</taxon>
    </lineage>
</organism>
<dbReference type="AlphaFoldDB" id="A0A497VAM3"/>
<evidence type="ECO:0000256" key="1">
    <source>
        <dbReference type="SAM" id="MobiDB-lite"/>
    </source>
</evidence>
<dbReference type="InterPro" id="IPR021760">
    <property type="entry name" value="RepC_C"/>
</dbReference>
<evidence type="ECO:0000259" key="2">
    <source>
        <dbReference type="Pfam" id="PF03428"/>
    </source>
</evidence>
<sequence>MRTQPHPALPQGYSRRDVIALVADVGRDIGLSTRLTDILTRMIGSTDQDAWVDPEKEPIFYGRQETFAQRLRISTRQLRSHEKSLQKHGLIQRRTLANGSRYGSAGLGLVLTPLIERFTEFLDIREARKAQFERMKQLKALRSVRLATFRDELARLSEDDQSSADVQAMIQERTTWPRTDTLLSLGEAQLSQHLDDATSLCTTLVEWIENHSDSSCEPEETFRSYIQEDIHQIHSEECNASDNKRSAGLPAHSDSIMSEPDGPDDCREKQLQAETEALQGLFSGFYGLSHAISLASEEFQMEMEARSGERPEYALVEAAAARVPHLGINITAWAAACDRMGRTKAAICILLLDANRDHAVNPVRNPGGALRGMIKAHNRGKLNIIGSLIGLHRRRGL</sequence>
<dbReference type="Gene3D" id="1.10.10.10">
    <property type="entry name" value="Winged helix-like DNA-binding domain superfamily/Winged helix DNA-binding domain"/>
    <property type="match status" value="1"/>
</dbReference>
<dbReference type="InterPro" id="IPR036388">
    <property type="entry name" value="WH-like_DNA-bd_sf"/>
</dbReference>
<gene>
    <name evidence="4" type="ORF">BCF46_3693</name>
</gene>
<dbReference type="OrthoDB" id="7488837at2"/>
<name>A0A497VAM3_9RHOB</name>
<feature type="region of interest" description="Disordered" evidence="1">
    <location>
        <begin position="239"/>
        <end position="263"/>
    </location>
</feature>
<dbReference type="Pfam" id="PF11800">
    <property type="entry name" value="RP-C_C"/>
    <property type="match status" value="1"/>
</dbReference>
<dbReference type="RefSeq" id="WP_121027835.1">
    <property type="nucleotide sequence ID" value="NZ_RCCE01000007.1"/>
</dbReference>
<dbReference type="Pfam" id="PF03428">
    <property type="entry name" value="RP-C"/>
    <property type="match status" value="1"/>
</dbReference>
<keyword evidence="5" id="KW-1185">Reference proteome</keyword>
<reference evidence="4 5" key="1">
    <citation type="submission" date="2018-10" db="EMBL/GenBank/DDBJ databases">
        <title>Genomic Encyclopedia of Archaeal and Bacterial Type Strains, Phase II (KMG-II): from individual species to whole genera.</title>
        <authorList>
            <person name="Goeker M."/>
        </authorList>
    </citation>
    <scope>NUCLEOTIDE SEQUENCE [LARGE SCALE GENOMIC DNA]</scope>
    <source>
        <strain evidence="4 5">DSM 29466</strain>
    </source>
</reference>
<evidence type="ECO:0000259" key="3">
    <source>
        <dbReference type="Pfam" id="PF11800"/>
    </source>
</evidence>
<evidence type="ECO:0000313" key="4">
    <source>
        <dbReference type="EMBL" id="RLJ40621.1"/>
    </source>
</evidence>
<dbReference type="InterPro" id="IPR005090">
    <property type="entry name" value="RepC_N"/>
</dbReference>
<evidence type="ECO:0000313" key="5">
    <source>
        <dbReference type="Proteomes" id="UP000269157"/>
    </source>
</evidence>
<feature type="domain" description="Plasmid replication protein C N-terminal" evidence="2">
    <location>
        <begin position="10"/>
        <end position="146"/>
    </location>
</feature>
<proteinExistence type="predicted"/>
<dbReference type="Proteomes" id="UP000269157">
    <property type="component" value="Unassembled WGS sequence"/>
</dbReference>
<feature type="domain" description="Plasmid replication protein C C-terminal" evidence="3">
    <location>
        <begin position="314"/>
        <end position="393"/>
    </location>
</feature>
<accession>A0A497VAM3</accession>
<protein>
    <submittedName>
        <fullName evidence="4">Replication initiation protein RepC</fullName>
    </submittedName>
</protein>
<comment type="caution">
    <text evidence="4">The sequence shown here is derived from an EMBL/GenBank/DDBJ whole genome shotgun (WGS) entry which is preliminary data.</text>
</comment>
<dbReference type="EMBL" id="RCCE01000007">
    <property type="protein sequence ID" value="RLJ40621.1"/>
    <property type="molecule type" value="Genomic_DNA"/>
</dbReference>